<keyword evidence="2" id="KW-1185">Reference proteome</keyword>
<evidence type="ECO:0008006" key="3">
    <source>
        <dbReference type="Google" id="ProtNLM"/>
    </source>
</evidence>
<evidence type="ECO:0000313" key="1">
    <source>
        <dbReference type="EMBL" id="MCS6524273.1"/>
    </source>
</evidence>
<gene>
    <name evidence="1" type="ORF">NYQ28_17025</name>
</gene>
<reference evidence="1 2" key="1">
    <citation type="submission" date="2022-08" db="EMBL/GenBank/DDBJ databases">
        <title>Taxonomy of Curtobacterium flaccumfaciens.</title>
        <authorList>
            <person name="Osdaghi E."/>
            <person name="Taghavi S.M."/>
            <person name="Hamidizade M."/>
            <person name="Abachi H."/>
            <person name="Fazliarab A."/>
            <person name="Baeyen S."/>
            <person name="Portier P."/>
            <person name="Van Vaerenbergh J."/>
            <person name="Jacques M.-A."/>
        </authorList>
    </citation>
    <scope>NUCLEOTIDE SEQUENCE [LARGE SCALE GENOMIC DNA]</scope>
    <source>
        <strain evidence="1 2">LMG8786T</strain>
    </source>
</reference>
<name>A0ABT2HM94_9MICO</name>
<comment type="caution">
    <text evidence="1">The sequence shown here is derived from an EMBL/GenBank/DDBJ whole genome shotgun (WGS) entry which is preliminary data.</text>
</comment>
<proteinExistence type="predicted"/>
<evidence type="ECO:0000313" key="2">
    <source>
        <dbReference type="Proteomes" id="UP001652264"/>
    </source>
</evidence>
<protein>
    <recommendedName>
        <fullName evidence="3">DUF4178 domain-containing protein</fullName>
    </recommendedName>
</protein>
<dbReference type="Proteomes" id="UP001652264">
    <property type="component" value="Unassembled WGS sequence"/>
</dbReference>
<dbReference type="RefSeq" id="WP_141859549.1">
    <property type="nucleotide sequence ID" value="NZ_BMNV01000019.1"/>
</dbReference>
<accession>A0ABT2HM94</accession>
<sequence>MLFCPSKEPAPSLPTNVEAGLYKLHLPDAPSDLAGYLSVRPDHAYEVEGPWWNRRWVRPRLVGDWYVDFWDFDTHLAWPDGALSYGISDGFPFEADGFEELAGGTFLLHGVLFSVERVDPAESPNEYGTHFHFLDLAEWKRARSAR</sequence>
<dbReference type="GeneID" id="95322434"/>
<dbReference type="EMBL" id="JANVAD010000014">
    <property type="protein sequence ID" value="MCS6524273.1"/>
    <property type="molecule type" value="Genomic_DNA"/>
</dbReference>
<organism evidence="1 2">
    <name type="scientific">Curtobacterium citreum</name>
    <dbReference type="NCBI Taxonomy" id="2036"/>
    <lineage>
        <taxon>Bacteria</taxon>
        <taxon>Bacillati</taxon>
        <taxon>Actinomycetota</taxon>
        <taxon>Actinomycetes</taxon>
        <taxon>Micrococcales</taxon>
        <taxon>Microbacteriaceae</taxon>
        <taxon>Curtobacterium</taxon>
    </lineage>
</organism>